<dbReference type="OMA" id="IECNDEV"/>
<dbReference type="VEuPathDB" id="FungiDB:ASPBRDRAFT_48823"/>
<evidence type="ECO:0000256" key="4">
    <source>
        <dbReference type="ARBA" id="ARBA00023150"/>
    </source>
</evidence>
<evidence type="ECO:0000313" key="7">
    <source>
        <dbReference type="Proteomes" id="UP000184499"/>
    </source>
</evidence>
<dbReference type="GO" id="GO:0006777">
    <property type="term" value="P:Mo-molybdopterin cofactor biosynthetic process"/>
    <property type="evidence" value="ECO:0007669"/>
    <property type="project" value="UniProtKB-UniRule"/>
</dbReference>
<dbReference type="PANTHER" id="PTHR33359">
    <property type="entry name" value="MOLYBDOPTERIN SYNTHASE SULFUR CARRIER SUBUNIT"/>
    <property type="match status" value="1"/>
</dbReference>
<dbReference type="InterPro" id="IPR044672">
    <property type="entry name" value="MOCS2A"/>
</dbReference>
<keyword evidence="2 5" id="KW-0597">Phosphoprotein</keyword>
<dbReference type="CDD" id="cd00754">
    <property type="entry name" value="Ubl_MoaD"/>
    <property type="match status" value="1"/>
</dbReference>
<dbReference type="InterPro" id="IPR003749">
    <property type="entry name" value="ThiS/MoaD-like"/>
</dbReference>
<sequence>MSTTTTATGTFQIHYFASASSYTGKQTERLSAPLPLSQLFDTLESMYPGIREKVLTSCGVSLGDEYVDVEGGGDDGTVIKAGDEVAIIPPVSSG</sequence>
<keyword evidence="7" id="KW-1185">Reference proteome</keyword>
<dbReference type="InterPro" id="IPR012675">
    <property type="entry name" value="Beta-grasp_dom_sf"/>
</dbReference>
<keyword evidence="1 5" id="KW-0963">Cytoplasm</keyword>
<name>A0A1L9U4D0_ASPBC</name>
<dbReference type="GO" id="GO:0000166">
    <property type="term" value="F:nucleotide binding"/>
    <property type="evidence" value="ECO:0007669"/>
    <property type="project" value="UniProtKB-KW"/>
</dbReference>
<proteinExistence type="inferred from homology"/>
<comment type="similarity">
    <text evidence="5">Belongs to the MoaD family. MOCS2A subfamily.</text>
</comment>
<keyword evidence="4 5" id="KW-0501">Molybdenum cofactor biosynthesis</keyword>
<feature type="modified residue" description="Glycyl adenylate; alternate" evidence="5">
    <location>
        <position position="94"/>
    </location>
</feature>
<accession>A0A1L9U4D0</accession>
<dbReference type="EMBL" id="KV878698">
    <property type="protein sequence ID" value="OJJ66527.1"/>
    <property type="molecule type" value="Genomic_DNA"/>
</dbReference>
<dbReference type="SUPFAM" id="SSF54285">
    <property type="entry name" value="MoaD/ThiS"/>
    <property type="match status" value="1"/>
</dbReference>
<comment type="function">
    <text evidence="5">Acts as a sulfur carrier required for molybdopterin biosynthesis. Component of the molybdopterin synthase complex that catalyzes the conversion of precursor Z into molybdopterin by mediating the incorporation of 2 sulfur atoms into precursor Z to generate a dithiolene group. In the complex, serves as sulfur donor by being thiocarboxylated (-COSH) at its C-terminus by UBA4. After interaction with MOCS2B, the sulfur is then transferred to precursor Z to form molybdopterin.</text>
</comment>
<evidence type="ECO:0000256" key="5">
    <source>
        <dbReference type="HAMAP-Rule" id="MF_03051"/>
    </source>
</evidence>
<dbReference type="GO" id="GO:1990133">
    <property type="term" value="C:molybdopterin adenylyltransferase complex"/>
    <property type="evidence" value="ECO:0007669"/>
    <property type="project" value="TreeGrafter"/>
</dbReference>
<gene>
    <name evidence="5" type="primary">cnxG</name>
    <name evidence="6" type="ORF">ASPBRDRAFT_48823</name>
</gene>
<comment type="subcellular location">
    <subcellularLocation>
        <location evidence="5">Cytoplasm</location>
    </subcellularLocation>
</comment>
<evidence type="ECO:0000256" key="3">
    <source>
        <dbReference type="ARBA" id="ARBA00022741"/>
    </source>
</evidence>
<organism evidence="6 7">
    <name type="scientific">Aspergillus brasiliensis (strain CBS 101740 / IMI 381727 / IBT 21946)</name>
    <dbReference type="NCBI Taxonomy" id="767769"/>
    <lineage>
        <taxon>Eukaryota</taxon>
        <taxon>Fungi</taxon>
        <taxon>Dikarya</taxon>
        <taxon>Ascomycota</taxon>
        <taxon>Pezizomycotina</taxon>
        <taxon>Eurotiomycetes</taxon>
        <taxon>Eurotiomycetidae</taxon>
        <taxon>Eurotiales</taxon>
        <taxon>Aspergillaceae</taxon>
        <taxon>Aspergillus</taxon>
        <taxon>Aspergillus subgen. Circumdati</taxon>
    </lineage>
</organism>
<dbReference type="GO" id="GO:0030366">
    <property type="term" value="F:molybdopterin synthase activity"/>
    <property type="evidence" value="ECO:0007669"/>
    <property type="project" value="UniProtKB-UniRule"/>
</dbReference>
<dbReference type="OrthoDB" id="5595860at2759"/>
<evidence type="ECO:0000256" key="2">
    <source>
        <dbReference type="ARBA" id="ARBA00022553"/>
    </source>
</evidence>
<protein>
    <recommendedName>
        <fullName evidence="5">Molybdopterin synthase sulfur carrier subunit</fullName>
    </recommendedName>
    <alternativeName>
        <fullName evidence="5">Common component for nitrate reductase and xanthine dehydrogenase protein G</fullName>
    </alternativeName>
    <alternativeName>
        <fullName evidence="5">Molybdenum cofactor synthesis protein 2 small subunit</fullName>
    </alternativeName>
    <alternativeName>
        <fullName evidence="5">Molybdenum cofactor synthesis protein 2A</fullName>
    </alternativeName>
    <alternativeName>
        <fullName evidence="5">Sulfur carrier protein MOCS2A</fullName>
        <shortName evidence="5">MOCS2A</shortName>
    </alternativeName>
</protein>
<dbReference type="STRING" id="767769.A0A1L9U4D0"/>
<feature type="modified residue" description="1-thioglycine; alternate" evidence="5">
    <location>
        <position position="94"/>
    </location>
</feature>
<dbReference type="InterPro" id="IPR016155">
    <property type="entry name" value="Mopterin_synth/thiamin_S_b"/>
</dbReference>
<comment type="pathway">
    <text evidence="5">Cofactor biosynthesis; molybdopterin biosynthesis.</text>
</comment>
<dbReference type="AlphaFoldDB" id="A0A1L9U4D0"/>
<keyword evidence="3 5" id="KW-0547">Nucleotide-binding</keyword>
<dbReference type="PANTHER" id="PTHR33359:SF1">
    <property type="entry name" value="MOLYBDOPTERIN SYNTHASE SULFUR CARRIER SUBUNIT"/>
    <property type="match status" value="1"/>
</dbReference>
<comment type="PTM">
    <text evidence="5">C-terminal thiocarboxylation occurs in 2 steps, it is first acyl-adenylated (-COAMP) via the hesA/moeB/thiF part of UBA4, then thiocarboxylated (-COSH) via the rhodanese domain of UBA4.</text>
</comment>
<dbReference type="GO" id="GO:1990140">
    <property type="term" value="C:molybdopterin synthase complex"/>
    <property type="evidence" value="ECO:0007669"/>
    <property type="project" value="UniProtKB-UniRule"/>
</dbReference>
<dbReference type="Proteomes" id="UP000184499">
    <property type="component" value="Unassembled WGS sequence"/>
</dbReference>
<dbReference type="HAMAP" id="MF_03051">
    <property type="entry name" value="MOCS2A"/>
    <property type="match status" value="1"/>
</dbReference>
<evidence type="ECO:0000256" key="1">
    <source>
        <dbReference type="ARBA" id="ARBA00022490"/>
    </source>
</evidence>
<comment type="subunit">
    <text evidence="5">Heterotetramer; composed of 2 small (MOCS2A) and 2 large (MOCS2B) subunits.</text>
</comment>
<dbReference type="InterPro" id="IPR028887">
    <property type="entry name" value="MOCS2A_euk"/>
</dbReference>
<dbReference type="Pfam" id="PF02597">
    <property type="entry name" value="ThiS"/>
    <property type="match status" value="1"/>
</dbReference>
<dbReference type="Gene3D" id="3.10.20.30">
    <property type="match status" value="1"/>
</dbReference>
<reference evidence="7" key="1">
    <citation type="journal article" date="2017" name="Genome Biol.">
        <title>Comparative genomics reveals high biological diversity and specific adaptations in the industrially and medically important fungal genus Aspergillus.</title>
        <authorList>
            <person name="de Vries R.P."/>
            <person name="Riley R."/>
            <person name="Wiebenga A."/>
            <person name="Aguilar-Osorio G."/>
            <person name="Amillis S."/>
            <person name="Uchima C.A."/>
            <person name="Anderluh G."/>
            <person name="Asadollahi M."/>
            <person name="Askin M."/>
            <person name="Barry K."/>
            <person name="Battaglia E."/>
            <person name="Bayram O."/>
            <person name="Benocci T."/>
            <person name="Braus-Stromeyer S.A."/>
            <person name="Caldana C."/>
            <person name="Canovas D."/>
            <person name="Cerqueira G.C."/>
            <person name="Chen F."/>
            <person name="Chen W."/>
            <person name="Choi C."/>
            <person name="Clum A."/>
            <person name="Dos Santos R.A."/>
            <person name="Damasio A.R."/>
            <person name="Diallinas G."/>
            <person name="Emri T."/>
            <person name="Fekete E."/>
            <person name="Flipphi M."/>
            <person name="Freyberg S."/>
            <person name="Gallo A."/>
            <person name="Gournas C."/>
            <person name="Habgood R."/>
            <person name="Hainaut M."/>
            <person name="Harispe M.L."/>
            <person name="Henrissat B."/>
            <person name="Hilden K.S."/>
            <person name="Hope R."/>
            <person name="Hossain A."/>
            <person name="Karabika E."/>
            <person name="Karaffa L."/>
            <person name="Karanyi Z."/>
            <person name="Krasevec N."/>
            <person name="Kuo A."/>
            <person name="Kusch H."/>
            <person name="LaButti K."/>
            <person name="Lagendijk E.L."/>
            <person name="Lapidus A."/>
            <person name="Levasseur A."/>
            <person name="Lindquist E."/>
            <person name="Lipzen A."/>
            <person name="Logrieco A.F."/>
            <person name="MacCabe A."/>
            <person name="Maekelae M.R."/>
            <person name="Malavazi I."/>
            <person name="Melin P."/>
            <person name="Meyer V."/>
            <person name="Mielnichuk N."/>
            <person name="Miskei M."/>
            <person name="Molnar A.P."/>
            <person name="Mule G."/>
            <person name="Ngan C.Y."/>
            <person name="Orejas M."/>
            <person name="Orosz E."/>
            <person name="Ouedraogo J.P."/>
            <person name="Overkamp K.M."/>
            <person name="Park H.-S."/>
            <person name="Perrone G."/>
            <person name="Piumi F."/>
            <person name="Punt P.J."/>
            <person name="Ram A.F."/>
            <person name="Ramon A."/>
            <person name="Rauscher S."/>
            <person name="Record E."/>
            <person name="Riano-Pachon D.M."/>
            <person name="Robert V."/>
            <person name="Roehrig J."/>
            <person name="Ruller R."/>
            <person name="Salamov A."/>
            <person name="Salih N.S."/>
            <person name="Samson R.A."/>
            <person name="Sandor E."/>
            <person name="Sanguinetti M."/>
            <person name="Schuetze T."/>
            <person name="Sepcic K."/>
            <person name="Shelest E."/>
            <person name="Sherlock G."/>
            <person name="Sophianopoulou V."/>
            <person name="Squina F.M."/>
            <person name="Sun H."/>
            <person name="Susca A."/>
            <person name="Todd R.B."/>
            <person name="Tsang A."/>
            <person name="Unkles S.E."/>
            <person name="van de Wiele N."/>
            <person name="van Rossen-Uffink D."/>
            <person name="Oliveira J.V."/>
            <person name="Vesth T.C."/>
            <person name="Visser J."/>
            <person name="Yu J.-H."/>
            <person name="Zhou M."/>
            <person name="Andersen M.R."/>
            <person name="Archer D.B."/>
            <person name="Baker S.E."/>
            <person name="Benoit I."/>
            <person name="Brakhage A.A."/>
            <person name="Braus G.H."/>
            <person name="Fischer R."/>
            <person name="Frisvad J.C."/>
            <person name="Goldman G.H."/>
            <person name="Houbraken J."/>
            <person name="Oakley B."/>
            <person name="Pocsi I."/>
            <person name="Scazzocchio C."/>
            <person name="Seiboth B."/>
            <person name="vanKuyk P.A."/>
            <person name="Wortman J."/>
            <person name="Dyer P.S."/>
            <person name="Grigoriev I.V."/>
        </authorList>
    </citation>
    <scope>NUCLEOTIDE SEQUENCE [LARGE SCALE GENOMIC DNA]</scope>
    <source>
        <strain evidence="7">CBS 101740 / IMI 381727 / IBT 21946</strain>
    </source>
</reference>
<evidence type="ECO:0000313" key="6">
    <source>
        <dbReference type="EMBL" id="OJJ66527.1"/>
    </source>
</evidence>
<dbReference type="UniPathway" id="UPA00344"/>